<evidence type="ECO:0000313" key="7">
    <source>
        <dbReference type="EMBL" id="PYH97488.1"/>
    </source>
</evidence>
<dbReference type="GO" id="GO:0005938">
    <property type="term" value="C:cell cortex"/>
    <property type="evidence" value="ECO:0007669"/>
    <property type="project" value="TreeGrafter"/>
</dbReference>
<dbReference type="SMART" id="SM00392">
    <property type="entry name" value="PROF"/>
    <property type="match status" value="1"/>
</dbReference>
<accession>A0A319E9V8</accession>
<sequence length="131" mass="13719">MGQHSAIWQGYVDSSLMGSGQFDKAAILSHDISGVEASSPGFSISPSELQGLVSAFANPDNAWGSGITVGGEKFVTIKADERSIYGKKGKEGIVVVKAVSCVMVAHHAENAQTPNAATVVENLVDYINNPR</sequence>
<evidence type="ECO:0000256" key="6">
    <source>
        <dbReference type="RuleBase" id="RU003909"/>
    </source>
</evidence>
<dbReference type="CDD" id="cd00148">
    <property type="entry name" value="PROF"/>
    <property type="match status" value="1"/>
</dbReference>
<comment type="similarity">
    <text evidence="2 6">Belongs to the profilin family.</text>
</comment>
<dbReference type="PANTHER" id="PTHR11604:SF0">
    <property type="entry name" value="PROFILIN"/>
    <property type="match status" value="1"/>
</dbReference>
<dbReference type="InterPro" id="IPR048278">
    <property type="entry name" value="PFN"/>
</dbReference>
<dbReference type="VEuPathDB" id="FungiDB:BO71DRAFT_125680"/>
<dbReference type="FunFam" id="3.30.450.30:FF:000015">
    <property type="entry name" value="Profilin"/>
    <property type="match status" value="1"/>
</dbReference>
<keyword evidence="5" id="KW-0206">Cytoskeleton</keyword>
<organism evidence="7 8">
    <name type="scientific">Aspergillus ellipticus CBS 707.79</name>
    <dbReference type="NCBI Taxonomy" id="1448320"/>
    <lineage>
        <taxon>Eukaryota</taxon>
        <taxon>Fungi</taxon>
        <taxon>Dikarya</taxon>
        <taxon>Ascomycota</taxon>
        <taxon>Pezizomycotina</taxon>
        <taxon>Eurotiomycetes</taxon>
        <taxon>Eurotiomycetidae</taxon>
        <taxon>Eurotiales</taxon>
        <taxon>Aspergillaceae</taxon>
        <taxon>Aspergillus</taxon>
        <taxon>Aspergillus subgen. Circumdati</taxon>
    </lineage>
</organism>
<name>A0A319E9V8_9EURO</name>
<keyword evidence="3" id="KW-0963">Cytoplasm</keyword>
<dbReference type="InterPro" id="IPR036140">
    <property type="entry name" value="PFN_sf"/>
</dbReference>
<evidence type="ECO:0000256" key="2">
    <source>
        <dbReference type="ARBA" id="ARBA00010058"/>
    </source>
</evidence>
<gene>
    <name evidence="7" type="ORF">BO71DRAFT_125680</name>
</gene>
<evidence type="ECO:0000256" key="3">
    <source>
        <dbReference type="ARBA" id="ARBA00022490"/>
    </source>
</evidence>
<evidence type="ECO:0000256" key="4">
    <source>
        <dbReference type="ARBA" id="ARBA00023203"/>
    </source>
</evidence>
<dbReference type="InterPro" id="IPR005455">
    <property type="entry name" value="PFN_euk"/>
</dbReference>
<dbReference type="SUPFAM" id="SSF55770">
    <property type="entry name" value="Profilin (actin-binding protein)"/>
    <property type="match status" value="1"/>
</dbReference>
<protein>
    <recommendedName>
        <fullName evidence="6">Profilin</fullName>
    </recommendedName>
</protein>
<comment type="subcellular location">
    <subcellularLocation>
        <location evidence="1">Cytoplasm</location>
        <location evidence="1">Cytoskeleton</location>
    </subcellularLocation>
</comment>
<dbReference type="Proteomes" id="UP000247810">
    <property type="component" value="Unassembled WGS sequence"/>
</dbReference>
<dbReference type="Pfam" id="PF00235">
    <property type="entry name" value="Profilin"/>
    <property type="match status" value="1"/>
</dbReference>
<evidence type="ECO:0000256" key="1">
    <source>
        <dbReference type="ARBA" id="ARBA00004245"/>
    </source>
</evidence>
<keyword evidence="4 6" id="KW-0009">Actin-binding</keyword>
<dbReference type="PRINTS" id="PR00392">
    <property type="entry name" value="PROFILIN"/>
</dbReference>
<evidence type="ECO:0000313" key="8">
    <source>
        <dbReference type="Proteomes" id="UP000247810"/>
    </source>
</evidence>
<dbReference type="GO" id="GO:0003785">
    <property type="term" value="F:actin monomer binding"/>
    <property type="evidence" value="ECO:0007669"/>
    <property type="project" value="TreeGrafter"/>
</dbReference>
<keyword evidence="8" id="KW-1185">Reference proteome</keyword>
<evidence type="ECO:0000256" key="5">
    <source>
        <dbReference type="ARBA" id="ARBA00023212"/>
    </source>
</evidence>
<dbReference type="OrthoDB" id="421374at2759"/>
<dbReference type="AlphaFoldDB" id="A0A319E9V8"/>
<dbReference type="STRING" id="1448320.A0A319E9V8"/>
<dbReference type="EMBL" id="KZ825823">
    <property type="protein sequence ID" value="PYH97488.1"/>
    <property type="molecule type" value="Genomic_DNA"/>
</dbReference>
<dbReference type="PANTHER" id="PTHR11604">
    <property type="entry name" value="PROFILIN"/>
    <property type="match status" value="1"/>
</dbReference>
<dbReference type="Gene3D" id="3.30.450.30">
    <property type="entry name" value="Dynein light chain 2a, cytoplasmic"/>
    <property type="match status" value="1"/>
</dbReference>
<proteinExistence type="inferred from homology"/>
<reference evidence="7 8" key="1">
    <citation type="submission" date="2018-02" db="EMBL/GenBank/DDBJ databases">
        <title>The genomes of Aspergillus section Nigri reveals drivers in fungal speciation.</title>
        <authorList>
            <consortium name="DOE Joint Genome Institute"/>
            <person name="Vesth T.C."/>
            <person name="Nybo J."/>
            <person name="Theobald S."/>
            <person name="Brandl J."/>
            <person name="Frisvad J.C."/>
            <person name="Nielsen K.F."/>
            <person name="Lyhne E.K."/>
            <person name="Kogle M.E."/>
            <person name="Kuo A."/>
            <person name="Riley R."/>
            <person name="Clum A."/>
            <person name="Nolan M."/>
            <person name="Lipzen A."/>
            <person name="Salamov A."/>
            <person name="Henrissat B."/>
            <person name="Wiebenga A."/>
            <person name="De vries R.P."/>
            <person name="Grigoriev I.V."/>
            <person name="Mortensen U.H."/>
            <person name="Andersen M.R."/>
            <person name="Baker S.E."/>
        </authorList>
    </citation>
    <scope>NUCLEOTIDE SEQUENCE [LARGE SCALE GENOMIC DNA]</scope>
    <source>
        <strain evidence="7 8">CBS 707.79</strain>
    </source>
</reference>
<dbReference type="GO" id="GO:0005856">
    <property type="term" value="C:cytoskeleton"/>
    <property type="evidence" value="ECO:0007669"/>
    <property type="project" value="UniProtKB-SubCell"/>
</dbReference>